<gene>
    <name evidence="2" type="ORF">SAMN04487965_0804</name>
</gene>
<organism evidence="2 3">
    <name type="scientific">Microbulbifer donghaiensis</name>
    <dbReference type="NCBI Taxonomy" id="494016"/>
    <lineage>
        <taxon>Bacteria</taxon>
        <taxon>Pseudomonadati</taxon>
        <taxon>Pseudomonadota</taxon>
        <taxon>Gammaproteobacteria</taxon>
        <taxon>Cellvibrionales</taxon>
        <taxon>Microbulbiferaceae</taxon>
        <taxon>Microbulbifer</taxon>
    </lineage>
</organism>
<dbReference type="InterPro" id="IPR023393">
    <property type="entry name" value="START-like_dom_sf"/>
</dbReference>
<dbReference type="Proteomes" id="UP000184170">
    <property type="component" value="Unassembled WGS sequence"/>
</dbReference>
<keyword evidence="3" id="KW-1185">Reference proteome</keyword>
<protein>
    <submittedName>
        <fullName evidence="2">Polyketide cyclase / dehydrase and lipid transport</fullName>
    </submittedName>
</protein>
<sequence length="227" mass="25149">MRWILYILIFLALLVLAGFMFPREVTLERSVYITKPPQAVFPYVNNFRNFNDWSPWYQLDPNTQYEYSGPKEGLGAVMSWSSDNPNVGSGSQTITASEPDSLVRTDLDFGAQGVATAEFRLQPQGSGTNITWWFSSDMGGGPIARWMGLLVKKMVGGSYEQGLAKLKNLVESDTASPQPSEDIDNGSDDDLPGDVDDEMGAEPEGIESEMDNQTLEEEGEEVIEEDQ</sequence>
<dbReference type="AlphaFoldDB" id="A0A1M4WXT1"/>
<reference evidence="3" key="1">
    <citation type="submission" date="2016-11" db="EMBL/GenBank/DDBJ databases">
        <authorList>
            <person name="Varghese N."/>
            <person name="Submissions S."/>
        </authorList>
    </citation>
    <scope>NUCLEOTIDE SEQUENCE [LARGE SCALE GENOMIC DNA]</scope>
    <source>
        <strain evidence="3">CGMCC 1.7063</strain>
    </source>
</reference>
<dbReference type="OrthoDB" id="9807923at2"/>
<proteinExistence type="predicted"/>
<accession>A0A1M4WXT1</accession>
<evidence type="ECO:0000313" key="3">
    <source>
        <dbReference type="Proteomes" id="UP000184170"/>
    </source>
</evidence>
<dbReference type="STRING" id="494016.SAMN04487965_0804"/>
<name>A0A1M4WXT1_9GAMM</name>
<feature type="compositionally biased region" description="Acidic residues" evidence="1">
    <location>
        <begin position="181"/>
        <end position="227"/>
    </location>
</feature>
<dbReference type="Gene3D" id="3.30.530.20">
    <property type="match status" value="1"/>
</dbReference>
<feature type="region of interest" description="Disordered" evidence="1">
    <location>
        <begin position="171"/>
        <end position="227"/>
    </location>
</feature>
<dbReference type="EMBL" id="FQVA01000001">
    <property type="protein sequence ID" value="SHE85772.1"/>
    <property type="molecule type" value="Genomic_DNA"/>
</dbReference>
<dbReference type="CDD" id="cd07818">
    <property type="entry name" value="SRPBCC_1"/>
    <property type="match status" value="1"/>
</dbReference>
<dbReference type="InterPro" id="IPR019587">
    <property type="entry name" value="Polyketide_cyclase/dehydratase"/>
</dbReference>
<evidence type="ECO:0000313" key="2">
    <source>
        <dbReference type="EMBL" id="SHE85772.1"/>
    </source>
</evidence>
<evidence type="ECO:0000256" key="1">
    <source>
        <dbReference type="SAM" id="MobiDB-lite"/>
    </source>
</evidence>
<dbReference type="Pfam" id="PF10604">
    <property type="entry name" value="Polyketide_cyc2"/>
    <property type="match status" value="1"/>
</dbReference>
<dbReference type="RefSeq" id="WP_073271741.1">
    <property type="nucleotide sequence ID" value="NZ_FQVA01000001.1"/>
</dbReference>
<dbReference type="SUPFAM" id="SSF55961">
    <property type="entry name" value="Bet v1-like"/>
    <property type="match status" value="1"/>
</dbReference>